<dbReference type="SUPFAM" id="SSF88659">
    <property type="entry name" value="Sigma3 and sigma4 domains of RNA polymerase sigma factors"/>
    <property type="match status" value="1"/>
</dbReference>
<proteinExistence type="inferred from homology"/>
<dbReference type="Pfam" id="PF04542">
    <property type="entry name" value="Sigma70_r2"/>
    <property type="match status" value="1"/>
</dbReference>
<reference evidence="8 9" key="1">
    <citation type="submission" date="2019-04" db="EMBL/GenBank/DDBJ databases">
        <title>Streptomyces oryziradicis sp. nov., a novel actinomycete isolated from rhizosphere soil of rice (Oryza sativa L.).</title>
        <authorList>
            <person name="Li C."/>
        </authorList>
    </citation>
    <scope>NUCLEOTIDE SEQUENCE [LARGE SCALE GENOMIC DNA]</scope>
    <source>
        <strain evidence="8 9">NEAU-C40</strain>
    </source>
</reference>
<dbReference type="OrthoDB" id="4990598at2"/>
<dbReference type="Gene3D" id="1.10.10.10">
    <property type="entry name" value="Winged helix-like DNA-binding domain superfamily/Winged helix DNA-binding domain"/>
    <property type="match status" value="1"/>
</dbReference>
<dbReference type="EMBL" id="SUMC01000018">
    <property type="protein sequence ID" value="TKA09880.1"/>
    <property type="molecule type" value="Genomic_DNA"/>
</dbReference>
<dbReference type="Gene3D" id="1.10.1740.10">
    <property type="match status" value="1"/>
</dbReference>
<feature type="compositionally biased region" description="Pro residues" evidence="6">
    <location>
        <begin position="448"/>
        <end position="492"/>
    </location>
</feature>
<evidence type="ECO:0000313" key="8">
    <source>
        <dbReference type="EMBL" id="TKA09880.1"/>
    </source>
</evidence>
<evidence type="ECO:0000256" key="6">
    <source>
        <dbReference type="SAM" id="MobiDB-lite"/>
    </source>
</evidence>
<dbReference type="PANTHER" id="PTHR43133:SF8">
    <property type="entry name" value="RNA POLYMERASE SIGMA FACTOR HI_1459-RELATED"/>
    <property type="match status" value="1"/>
</dbReference>
<dbReference type="InterPro" id="IPR013325">
    <property type="entry name" value="RNA_pol_sigma_r2"/>
</dbReference>
<accession>A0A4U0SJA9</accession>
<gene>
    <name evidence="8" type="ORF">FCI23_19570</name>
</gene>
<name>A0A4U0SJA9_9ACTN</name>
<organism evidence="8 9">
    <name type="scientific">Actinacidiphila oryziradicis</name>
    <dbReference type="NCBI Taxonomy" id="2571141"/>
    <lineage>
        <taxon>Bacteria</taxon>
        <taxon>Bacillati</taxon>
        <taxon>Actinomycetota</taxon>
        <taxon>Actinomycetes</taxon>
        <taxon>Kitasatosporales</taxon>
        <taxon>Streptomycetaceae</taxon>
        <taxon>Actinacidiphila</taxon>
    </lineage>
</organism>
<evidence type="ECO:0000313" key="9">
    <source>
        <dbReference type="Proteomes" id="UP000305778"/>
    </source>
</evidence>
<keyword evidence="9" id="KW-1185">Reference proteome</keyword>
<evidence type="ECO:0000256" key="3">
    <source>
        <dbReference type="ARBA" id="ARBA00023082"/>
    </source>
</evidence>
<feature type="region of interest" description="Disordered" evidence="6">
    <location>
        <begin position="404"/>
        <end position="498"/>
    </location>
</feature>
<feature type="compositionally biased region" description="Low complexity" evidence="6">
    <location>
        <begin position="362"/>
        <end position="371"/>
    </location>
</feature>
<evidence type="ECO:0000256" key="5">
    <source>
        <dbReference type="ARBA" id="ARBA00023163"/>
    </source>
</evidence>
<keyword evidence="2" id="KW-0805">Transcription regulation</keyword>
<dbReference type="RefSeq" id="WP_136725214.1">
    <property type="nucleotide sequence ID" value="NZ_SUMC01000018.1"/>
</dbReference>
<dbReference type="InterPro" id="IPR036388">
    <property type="entry name" value="WH-like_DNA-bd_sf"/>
</dbReference>
<comment type="similarity">
    <text evidence="1">Belongs to the sigma-70 factor family. ECF subfamily.</text>
</comment>
<comment type="caution">
    <text evidence="8">The sequence shown here is derived from an EMBL/GenBank/DDBJ whole genome shotgun (WGS) entry which is preliminary data.</text>
</comment>
<dbReference type="GO" id="GO:0003677">
    <property type="term" value="F:DNA binding"/>
    <property type="evidence" value="ECO:0007669"/>
    <property type="project" value="UniProtKB-KW"/>
</dbReference>
<evidence type="ECO:0000256" key="1">
    <source>
        <dbReference type="ARBA" id="ARBA00010641"/>
    </source>
</evidence>
<dbReference type="SUPFAM" id="SSF88946">
    <property type="entry name" value="Sigma2 domain of RNA polymerase sigma factors"/>
    <property type="match status" value="1"/>
</dbReference>
<dbReference type="GO" id="GO:0006352">
    <property type="term" value="P:DNA-templated transcription initiation"/>
    <property type="evidence" value="ECO:0007669"/>
    <property type="project" value="InterPro"/>
</dbReference>
<feature type="domain" description="RNA polymerase sigma-70 region 2" evidence="7">
    <location>
        <begin position="16"/>
        <end position="73"/>
    </location>
</feature>
<protein>
    <submittedName>
        <fullName evidence="8">RNA polymerase subunit sigma-70</fullName>
    </submittedName>
</protein>
<dbReference type="InterPro" id="IPR013324">
    <property type="entry name" value="RNA_pol_sigma_r3/r4-like"/>
</dbReference>
<keyword evidence="5" id="KW-0804">Transcription</keyword>
<evidence type="ECO:0000259" key="7">
    <source>
        <dbReference type="Pfam" id="PF04542"/>
    </source>
</evidence>
<evidence type="ECO:0000256" key="4">
    <source>
        <dbReference type="ARBA" id="ARBA00023125"/>
    </source>
</evidence>
<dbReference type="AlphaFoldDB" id="A0A4U0SJA9"/>
<keyword evidence="4" id="KW-0238">DNA-binding</keyword>
<dbReference type="GO" id="GO:0016987">
    <property type="term" value="F:sigma factor activity"/>
    <property type="evidence" value="ECO:0007669"/>
    <property type="project" value="UniProtKB-KW"/>
</dbReference>
<dbReference type="InterPro" id="IPR007627">
    <property type="entry name" value="RNA_pol_sigma70_r2"/>
</dbReference>
<evidence type="ECO:0000256" key="2">
    <source>
        <dbReference type="ARBA" id="ARBA00023015"/>
    </source>
</evidence>
<dbReference type="InterPro" id="IPR039425">
    <property type="entry name" value="RNA_pol_sigma-70-like"/>
</dbReference>
<sequence>MTAVEAGDTDAYALVYAEQHPRLVAYARTLTGNSWQAEDLVAEAHFRVWRRLSAGHRVDNAPAYLAATVRNLAATVGPAAAREIPDGDLAAVAAVGQQQRGADDPAQRVANVDLLGAVLKQLPERWVRALWLSEAEDQPLEAVGRRLGTNPNATAVLLNRAREGLRQAFLRAHPGAPADPACADFWNRLPAHVRDADSPRYATVVRAHTEECADCHTRMLVLMQANNRLPALVGPALLIASTGGALRFLVPTAAGAGAGASAGTVASAKATGVGAGAAAGGGTAGVAGTAGIAVIGAAIAVAAMMAGGSPAKTDAKTHVRPAGAGRPSLAAKAMPSATATDGAASPATVAATSPATPPPATRTPTATRSESASLAAAVTALPTLTAVSVPPVIAATAALPSVSTTALVPSPDPTVAPARTPARASTPTQTPTQTPEPRPTATATAEPEPTPEPSVPPTPTPTPTPTPPPTQPPSPSPTPPPTPPTPRPPCFIPAPRKG</sequence>
<feature type="region of interest" description="Disordered" evidence="6">
    <location>
        <begin position="310"/>
        <end position="371"/>
    </location>
</feature>
<feature type="compositionally biased region" description="Low complexity" evidence="6">
    <location>
        <begin position="343"/>
        <end position="354"/>
    </location>
</feature>
<dbReference type="PRINTS" id="PR01217">
    <property type="entry name" value="PRICHEXTENSN"/>
</dbReference>
<keyword evidence="3" id="KW-0731">Sigma factor</keyword>
<dbReference type="PANTHER" id="PTHR43133">
    <property type="entry name" value="RNA POLYMERASE ECF-TYPE SIGMA FACTO"/>
    <property type="match status" value="1"/>
</dbReference>
<dbReference type="Proteomes" id="UP000305778">
    <property type="component" value="Unassembled WGS sequence"/>
</dbReference>
<feature type="compositionally biased region" description="Low complexity" evidence="6">
    <location>
        <begin position="413"/>
        <end position="447"/>
    </location>
</feature>